<accession>A0ABD3FDY7</accession>
<reference evidence="2 3" key="1">
    <citation type="submission" date="2024-09" db="EMBL/GenBank/DDBJ databases">
        <title>Genome sequencing and assembly of Phytophthora oleae, isolate VK10A, causative agent of rot of olive drupes.</title>
        <authorList>
            <person name="Conti Taguali S."/>
            <person name="Riolo M."/>
            <person name="La Spada F."/>
            <person name="Cacciola S.O."/>
            <person name="Dionisio G."/>
        </authorList>
    </citation>
    <scope>NUCLEOTIDE SEQUENCE [LARGE SCALE GENOMIC DNA]</scope>
    <source>
        <strain evidence="2 3">VK10A</strain>
    </source>
</reference>
<keyword evidence="3" id="KW-1185">Reference proteome</keyword>
<evidence type="ECO:0000313" key="3">
    <source>
        <dbReference type="Proteomes" id="UP001632037"/>
    </source>
</evidence>
<gene>
    <name evidence="2" type="ORF">V7S43_010282</name>
</gene>
<comment type="caution">
    <text evidence="2">The sequence shown here is derived from an EMBL/GenBank/DDBJ whole genome shotgun (WGS) entry which is preliminary data.</text>
</comment>
<name>A0ABD3FDY7_9STRA</name>
<dbReference type="AlphaFoldDB" id="A0ABD3FDY7"/>
<organism evidence="2 3">
    <name type="scientific">Phytophthora oleae</name>
    <dbReference type="NCBI Taxonomy" id="2107226"/>
    <lineage>
        <taxon>Eukaryota</taxon>
        <taxon>Sar</taxon>
        <taxon>Stramenopiles</taxon>
        <taxon>Oomycota</taxon>
        <taxon>Peronosporomycetes</taxon>
        <taxon>Peronosporales</taxon>
        <taxon>Peronosporaceae</taxon>
        <taxon>Phytophthora</taxon>
    </lineage>
</organism>
<evidence type="ECO:0000256" key="1">
    <source>
        <dbReference type="SAM" id="MobiDB-lite"/>
    </source>
</evidence>
<dbReference type="Proteomes" id="UP001632037">
    <property type="component" value="Unassembled WGS sequence"/>
</dbReference>
<sequence length="134" mass="14812">MSLDGEEILSNEFENDDFPWSSSYEPRSAQLSSGSRRARRATAAEGVGTLSSYGQRYDHDDRAVHDRVAALEQRQSAKIAALRQEVRVLRADVGQAAQTASDLSVGLGTRLNVMCERMRELEEAFKASQASHQP</sequence>
<dbReference type="EMBL" id="JBIMZQ010000023">
    <property type="protein sequence ID" value="KAL3664529.1"/>
    <property type="molecule type" value="Genomic_DNA"/>
</dbReference>
<proteinExistence type="predicted"/>
<evidence type="ECO:0000313" key="2">
    <source>
        <dbReference type="EMBL" id="KAL3664529.1"/>
    </source>
</evidence>
<protein>
    <submittedName>
        <fullName evidence="2">Uncharacterized protein</fullName>
    </submittedName>
</protein>
<feature type="compositionally biased region" description="Acidic residues" evidence="1">
    <location>
        <begin position="1"/>
        <end position="17"/>
    </location>
</feature>
<feature type="region of interest" description="Disordered" evidence="1">
    <location>
        <begin position="1"/>
        <end position="45"/>
    </location>
</feature>